<dbReference type="Gene3D" id="1.10.472.10">
    <property type="entry name" value="Cyclin-like"/>
    <property type="match status" value="1"/>
</dbReference>
<dbReference type="GO" id="GO:0019901">
    <property type="term" value="F:protein kinase binding"/>
    <property type="evidence" value="ECO:0007669"/>
    <property type="project" value="InterPro"/>
</dbReference>
<comment type="caution">
    <text evidence="2">The sequence shown here is derived from an EMBL/GenBank/DDBJ whole genome shotgun (WGS) entry which is preliminary data.</text>
</comment>
<dbReference type="PANTHER" id="PTHR15615">
    <property type="match status" value="1"/>
</dbReference>
<dbReference type="Proteomes" id="UP001161017">
    <property type="component" value="Unassembled WGS sequence"/>
</dbReference>
<dbReference type="EMBL" id="JAPUFD010000022">
    <property type="protein sequence ID" value="MDI1493071.1"/>
    <property type="molecule type" value="Genomic_DNA"/>
</dbReference>
<dbReference type="InterPro" id="IPR013922">
    <property type="entry name" value="Cyclin_PHO80-like"/>
</dbReference>
<accession>A0AA43QUW2</accession>
<organism evidence="2 3">
    <name type="scientific">Ramalina farinacea</name>
    <dbReference type="NCBI Taxonomy" id="258253"/>
    <lineage>
        <taxon>Eukaryota</taxon>
        <taxon>Fungi</taxon>
        <taxon>Dikarya</taxon>
        <taxon>Ascomycota</taxon>
        <taxon>Pezizomycotina</taxon>
        <taxon>Lecanoromycetes</taxon>
        <taxon>OSLEUM clade</taxon>
        <taxon>Lecanoromycetidae</taxon>
        <taxon>Lecanorales</taxon>
        <taxon>Lecanorineae</taxon>
        <taxon>Ramalinaceae</taxon>
        <taxon>Ramalina</taxon>
    </lineage>
</organism>
<gene>
    <name evidence="2" type="ORF">OHK93_004857</name>
</gene>
<proteinExistence type="predicted"/>
<dbReference type="GO" id="GO:0016538">
    <property type="term" value="F:cyclin-dependent protein serine/threonine kinase regulator activity"/>
    <property type="evidence" value="ECO:0007669"/>
    <property type="project" value="TreeGrafter"/>
</dbReference>
<dbReference type="CDD" id="cd20557">
    <property type="entry name" value="CYCLIN_ScPCL1-like"/>
    <property type="match status" value="1"/>
</dbReference>
<dbReference type="AlphaFoldDB" id="A0AA43QUW2"/>
<evidence type="ECO:0000313" key="2">
    <source>
        <dbReference type="EMBL" id="MDI1493071.1"/>
    </source>
</evidence>
<dbReference type="Pfam" id="PF08613">
    <property type="entry name" value="Cyclin"/>
    <property type="match status" value="1"/>
</dbReference>
<sequence length="473" mass="53502">MSSRMPLTPPDYYGYFQDDGYASGSLSVLEQRSTIQRTPSTAFDMRGCGLNGNAERYIPYQPAHIARAPIGSDPLSQASSAYTTAATQYAPAAKSQFYPYQAPDRKTKEYEQNPPPKAPATASKPKDDRVGGVAAHLDYEMEEMVDFVSEKAQRMYDFLASRICLADIDMTQSVLSSKSTPHQDFRKYVSVVLSSTRLPSSTILLGLLYLSNRVALLSRKGQYPQGARDVYSMLTISLVLGSKFLDDNTFQNRSWSEVSGMSVSELNYLEIQWLLDIKWDLHVDQHDPEGFQLWHGLWEQSKRRRFDLSIAETLRQSNMQDQVRQRQQQLRMMQQLPPLETHLLHSEANLGRQSQFSSYAHGPWNTPQRVAWRLPQQQDNYSPPSAPETGPNTPDAYGLLNSFSYAPQPLQPAFKLPAAVRTLPSNVPPSGYLSPYFHHSNYDYGSQYERELLTSQRDRHLFAPSYGVQSVVG</sequence>
<protein>
    <submittedName>
        <fullName evidence="2">Uncharacterized protein</fullName>
    </submittedName>
</protein>
<keyword evidence="3" id="KW-1185">Reference proteome</keyword>
<name>A0AA43QUW2_9LECA</name>
<dbReference type="GO" id="GO:0000307">
    <property type="term" value="C:cyclin-dependent protein kinase holoenzyme complex"/>
    <property type="evidence" value="ECO:0007669"/>
    <property type="project" value="TreeGrafter"/>
</dbReference>
<dbReference type="PANTHER" id="PTHR15615:SF27">
    <property type="entry name" value="PHO85 CYCLIN CLG1"/>
    <property type="match status" value="1"/>
</dbReference>
<evidence type="ECO:0000256" key="1">
    <source>
        <dbReference type="SAM" id="MobiDB-lite"/>
    </source>
</evidence>
<evidence type="ECO:0000313" key="3">
    <source>
        <dbReference type="Proteomes" id="UP001161017"/>
    </source>
</evidence>
<dbReference type="GO" id="GO:0005634">
    <property type="term" value="C:nucleus"/>
    <property type="evidence" value="ECO:0007669"/>
    <property type="project" value="TreeGrafter"/>
</dbReference>
<reference evidence="2" key="1">
    <citation type="journal article" date="2023" name="Genome Biol. Evol.">
        <title>First Whole Genome Sequence and Flow Cytometry Genome Size Data for the Lichen-Forming Fungus Ramalina farinacea (Ascomycota).</title>
        <authorList>
            <person name="Llewellyn T."/>
            <person name="Mian S."/>
            <person name="Hill R."/>
            <person name="Leitch I.J."/>
            <person name="Gaya E."/>
        </authorList>
    </citation>
    <scope>NUCLEOTIDE SEQUENCE</scope>
    <source>
        <strain evidence="2">LIQ254RAFAR</strain>
    </source>
</reference>
<feature type="region of interest" description="Disordered" evidence="1">
    <location>
        <begin position="105"/>
        <end position="129"/>
    </location>
</feature>